<dbReference type="Pfam" id="PF05683">
    <property type="entry name" value="Fumerase_C"/>
    <property type="match status" value="1"/>
</dbReference>
<dbReference type="EMBL" id="PCSH01000148">
    <property type="protein sequence ID" value="PIP39927.1"/>
    <property type="molecule type" value="Genomic_DNA"/>
</dbReference>
<evidence type="ECO:0000313" key="4">
    <source>
        <dbReference type="EMBL" id="PIP39927.1"/>
    </source>
</evidence>
<dbReference type="PANTHER" id="PTHR43351">
    <property type="entry name" value="L(+)-TARTRATE DEHYDRATASE SUBUNIT BETA"/>
    <property type="match status" value="1"/>
</dbReference>
<evidence type="ECO:0000313" key="5">
    <source>
        <dbReference type="Proteomes" id="UP000231067"/>
    </source>
</evidence>
<dbReference type="InterPro" id="IPR004647">
    <property type="entry name" value="Fe-S_hydro-lyase_TtdB-typ_cat"/>
</dbReference>
<evidence type="ECO:0000259" key="3">
    <source>
        <dbReference type="Pfam" id="PF05683"/>
    </source>
</evidence>
<proteinExistence type="inferred from homology"/>
<protein>
    <submittedName>
        <fullName evidence="4">Fumarate hydratase</fullName>
    </submittedName>
</protein>
<dbReference type="PANTHER" id="PTHR43351:SF2">
    <property type="entry name" value="L(+)-TARTRATE DEHYDRATASE SUBUNIT BETA-RELATED"/>
    <property type="match status" value="1"/>
</dbReference>
<comment type="similarity">
    <text evidence="1">Belongs to the class-I fumarase family.</text>
</comment>
<dbReference type="AlphaFoldDB" id="A0A2H0A398"/>
<dbReference type="GO" id="GO:0016836">
    <property type="term" value="F:hydro-lyase activity"/>
    <property type="evidence" value="ECO:0007669"/>
    <property type="project" value="InterPro"/>
</dbReference>
<dbReference type="InterPro" id="IPR036660">
    <property type="entry name" value="Fe-S_hydroAse_TtdB_cat_sf"/>
</dbReference>
<gene>
    <name evidence="4" type="ORF">COX18_08420</name>
</gene>
<comment type="caution">
    <text evidence="4">The sequence shown here is derived from an EMBL/GenBank/DDBJ whole genome shotgun (WGS) entry which is preliminary data.</text>
</comment>
<keyword evidence="2" id="KW-0456">Lyase</keyword>
<dbReference type="NCBIfam" id="TIGR00723">
    <property type="entry name" value="ttdB_fumA_fumB"/>
    <property type="match status" value="1"/>
</dbReference>
<name>A0A2H0A398_9BACT</name>
<evidence type="ECO:0000256" key="2">
    <source>
        <dbReference type="ARBA" id="ARBA00023239"/>
    </source>
</evidence>
<dbReference type="Proteomes" id="UP000231067">
    <property type="component" value="Unassembled WGS sequence"/>
</dbReference>
<dbReference type="SUPFAM" id="SSF117457">
    <property type="entry name" value="FumA C-terminal domain-like"/>
    <property type="match status" value="1"/>
</dbReference>
<evidence type="ECO:0000256" key="1">
    <source>
        <dbReference type="ARBA" id="ARBA00008876"/>
    </source>
</evidence>
<reference evidence="4 5" key="1">
    <citation type="submission" date="2017-09" db="EMBL/GenBank/DDBJ databases">
        <title>Depth-based differentiation of microbial function through sediment-hosted aquifers and enrichment of novel symbionts in the deep terrestrial subsurface.</title>
        <authorList>
            <person name="Probst A.J."/>
            <person name="Ladd B."/>
            <person name="Jarett J.K."/>
            <person name="Geller-Mcgrath D.E."/>
            <person name="Sieber C.M."/>
            <person name="Emerson J.B."/>
            <person name="Anantharaman K."/>
            <person name="Thomas B.C."/>
            <person name="Malmstrom R."/>
            <person name="Stieglmeier M."/>
            <person name="Klingl A."/>
            <person name="Woyke T."/>
            <person name="Ryan C.M."/>
            <person name="Banfield J.F."/>
        </authorList>
    </citation>
    <scope>NUCLEOTIDE SEQUENCE [LARGE SCALE GENOMIC DNA]</scope>
    <source>
        <strain evidence="4">CG23_combo_of_CG06-09_8_20_14_all_40_23</strain>
    </source>
</reference>
<sequence>MRIGIVKGCFSRRAVSARLRIRSETLRLLIRRLCVNPKKIYTPLDKETILSLNAGDKVFLSGVVYTLRDAAHKRLVELYDSHCPTKGKEEKNLLDISGQIVYYTGLTPLLQNGHSGAAGPTTSIRMDKYTPRLLDAGMVGMIGKGPRGLDVVRSIRDHQSIYFVTVGGAGAFLAQRIKKVEIVAFEDLGCEAVYRLSVEDFPLWVGVDSRGKTMWDTMLG</sequence>
<accession>A0A2H0A398</accession>
<dbReference type="Gene3D" id="3.20.130.10">
    <property type="entry name" value="Fe-S hydro-lyase, tartrate dehydratase beta-type, catalytic domain"/>
    <property type="match status" value="1"/>
</dbReference>
<feature type="domain" description="Fe-S hydro-lyase tartrate dehydratase beta-type catalytic" evidence="3">
    <location>
        <begin position="44"/>
        <end position="217"/>
    </location>
</feature>
<organism evidence="4 5">
    <name type="scientific">Candidatus Desantisbacteria bacterium CG23_combo_of_CG06-09_8_20_14_all_40_23</name>
    <dbReference type="NCBI Taxonomy" id="1974550"/>
    <lineage>
        <taxon>Bacteria</taxon>
        <taxon>Candidatus Desantisiibacteriota</taxon>
    </lineage>
</organism>